<organism evidence="3">
    <name type="scientific">Caenorhabditis remanei</name>
    <name type="common">Caenorhabditis vulgaris</name>
    <dbReference type="NCBI Taxonomy" id="31234"/>
    <lineage>
        <taxon>Eukaryota</taxon>
        <taxon>Metazoa</taxon>
        <taxon>Ecdysozoa</taxon>
        <taxon>Nematoda</taxon>
        <taxon>Chromadorea</taxon>
        <taxon>Rhabditida</taxon>
        <taxon>Rhabditina</taxon>
        <taxon>Rhabditomorpha</taxon>
        <taxon>Rhabditoidea</taxon>
        <taxon>Rhabditidae</taxon>
        <taxon>Peloderinae</taxon>
        <taxon>Caenorhabditis</taxon>
    </lineage>
</organism>
<feature type="compositionally biased region" description="Basic and acidic residues" evidence="1">
    <location>
        <begin position="1"/>
        <end position="14"/>
    </location>
</feature>
<dbReference type="PANTHER" id="PTHR39364">
    <property type="entry name" value="PROTEIN CBG04867"/>
    <property type="match status" value="1"/>
</dbReference>
<dbReference type="InterPro" id="IPR027267">
    <property type="entry name" value="AH/BAR_dom_sf"/>
</dbReference>
<evidence type="ECO:0000256" key="1">
    <source>
        <dbReference type="SAM" id="MobiDB-lite"/>
    </source>
</evidence>
<accession>E3MZ45</accession>
<name>E3MZ45_CAERE</name>
<dbReference type="FunCoup" id="E3MZ45">
    <property type="interactions" value="1844"/>
</dbReference>
<dbReference type="PANTHER" id="PTHR39364:SF1">
    <property type="entry name" value="DUF5045 DOMAIN-CONTAINING PROTEIN-RELATED"/>
    <property type="match status" value="1"/>
</dbReference>
<dbReference type="InParanoid" id="E3MZ45"/>
<feature type="region of interest" description="Disordered" evidence="1">
    <location>
        <begin position="1"/>
        <end position="24"/>
    </location>
</feature>
<dbReference type="HOGENOM" id="CLU_101108_0_0_1"/>
<sequence length="282" mass="32990">MAAKESTKSTKSSEDGAAPQAGFYGLADHPNHGIISSILKRKNRKFKMADDVRKMCKQVEAYKTSADRLHQALMTMLVEFPEYARDLVFVVKTDPNYRYAALYLRTFESILNKGRDRTTYESLEPVMKTLQSLDLEHERRVRKQLDNLKPLMKFIGEDYWEYARLRKGEILDSRRQNREGFAVYWEAMESYDDALTQQHKERTDLAEQATANAQTWRNDCRQKLMDFIKTCIFDRQGKHAECVLKFRDEAVFYHRSMSELIPFTEKPEKGESKSAERGKTPK</sequence>
<evidence type="ECO:0000313" key="2">
    <source>
        <dbReference type="EMBL" id="EFP12789.1"/>
    </source>
</evidence>
<dbReference type="eggNOG" id="ENOG502TFMY">
    <property type="taxonomic scope" value="Eukaryota"/>
</dbReference>
<dbReference type="EMBL" id="DS268499">
    <property type="protein sequence ID" value="EFP12789.1"/>
    <property type="molecule type" value="Genomic_DNA"/>
</dbReference>
<keyword evidence="3" id="KW-1185">Reference proteome</keyword>
<evidence type="ECO:0008006" key="4">
    <source>
        <dbReference type="Google" id="ProtNLM"/>
    </source>
</evidence>
<dbReference type="Proteomes" id="UP000008281">
    <property type="component" value="Unassembled WGS sequence"/>
</dbReference>
<dbReference type="OMA" id="WRNDCRQ"/>
<protein>
    <recommendedName>
        <fullName evidence="4">BAR domain-containing protein</fullName>
    </recommendedName>
</protein>
<gene>
    <name evidence="2" type="ORF">CRE_05087</name>
</gene>
<dbReference type="AlphaFoldDB" id="E3MZ45"/>
<reference evidence="2" key="1">
    <citation type="submission" date="2007-07" db="EMBL/GenBank/DDBJ databases">
        <title>PCAP assembly of the Caenorhabditis remanei genome.</title>
        <authorList>
            <consortium name="The Caenorhabditis remanei Sequencing Consortium"/>
            <person name="Wilson R.K."/>
        </authorList>
    </citation>
    <scope>NUCLEOTIDE SEQUENCE [LARGE SCALE GENOMIC DNA]</scope>
    <source>
        <strain evidence="2">PB4641</strain>
    </source>
</reference>
<dbReference type="OrthoDB" id="5789125at2759"/>
<dbReference type="Gene3D" id="1.20.1270.60">
    <property type="entry name" value="Arfaptin homology (AH) domain/BAR domain"/>
    <property type="match status" value="1"/>
</dbReference>
<proteinExistence type="predicted"/>
<evidence type="ECO:0000313" key="3">
    <source>
        <dbReference type="Proteomes" id="UP000008281"/>
    </source>
</evidence>